<name>A0A344UV88_9ACTN</name>
<keyword evidence="6" id="KW-0175">Coiled coil</keyword>
<keyword evidence="11" id="KW-1185">Reference proteome</keyword>
<dbReference type="InterPro" id="IPR007793">
    <property type="entry name" value="DivIVA_fam"/>
</dbReference>
<dbReference type="NCBIfam" id="TIGR03544">
    <property type="entry name" value="DivI1A_domain"/>
    <property type="match status" value="1"/>
</dbReference>
<comment type="similarity">
    <text evidence="2">Belongs to the DivIVA family.</text>
</comment>
<evidence type="ECO:0000256" key="6">
    <source>
        <dbReference type="ARBA" id="ARBA00023054"/>
    </source>
</evidence>
<organism evidence="10 11">
    <name type="scientific">Acidipropionibacterium virtanenii</name>
    <dbReference type="NCBI Taxonomy" id="2057246"/>
    <lineage>
        <taxon>Bacteria</taxon>
        <taxon>Bacillati</taxon>
        <taxon>Actinomycetota</taxon>
        <taxon>Actinomycetes</taxon>
        <taxon>Propionibacteriales</taxon>
        <taxon>Propionibacteriaceae</taxon>
        <taxon>Acidipropionibacterium</taxon>
    </lineage>
</organism>
<dbReference type="GO" id="GO:0005737">
    <property type="term" value="C:cytoplasm"/>
    <property type="evidence" value="ECO:0007669"/>
    <property type="project" value="UniProtKB-SubCell"/>
</dbReference>
<gene>
    <name evidence="10" type="ORF">JS278_02033</name>
</gene>
<sequence>MTLTLDEVRRIRFPMARRPGEGYRAGEVDDFVDKVDATFAAIVDENDRLKAQLDALKKADGAAGGQPDAKLNEENTHLKAQLEELRAHQQEAGSAELERSRIAASEAENKVRAAQQEAATLRSQLEEARRSATQQTSVQGAGAAEVNRLRTENERLNSQLKQARNETEAARRAAAASPAKVASTSGAPDRIQVSTSAEAAPAVVRMVELAIADAERVVHEAHEEADRKMADAEKKAHEHIVDAQTRAERIESAARVNSERVTSEARATAEKVTTDAQARRNELFGELESERDDLTGKVDQLRAFENNYRDSIISHLRSQAENIEKGVFEPTATADLVRSENRVAPGSSATPRLDALITGRSQQN</sequence>
<dbReference type="KEGG" id="acij:JS278_02033"/>
<feature type="region of interest" description="Disordered" evidence="9">
    <location>
        <begin position="122"/>
        <end position="192"/>
    </location>
</feature>
<evidence type="ECO:0000256" key="1">
    <source>
        <dbReference type="ARBA" id="ARBA00004496"/>
    </source>
</evidence>
<proteinExistence type="inferred from homology"/>
<dbReference type="InterPro" id="IPR019933">
    <property type="entry name" value="DivIVA_domain"/>
</dbReference>
<protein>
    <recommendedName>
        <fullName evidence="3">Cell wall synthesis protein Wag31</fullName>
    </recommendedName>
    <alternativeName>
        <fullName evidence="8">Antigen 84</fullName>
    </alternativeName>
</protein>
<keyword evidence="4" id="KW-0963">Cytoplasm</keyword>
<dbReference type="OrthoDB" id="9815492at2"/>
<evidence type="ECO:0000256" key="9">
    <source>
        <dbReference type="SAM" id="MobiDB-lite"/>
    </source>
</evidence>
<evidence type="ECO:0000256" key="3">
    <source>
        <dbReference type="ARBA" id="ARBA00018787"/>
    </source>
</evidence>
<reference evidence="10 11" key="1">
    <citation type="submission" date="2017-12" db="EMBL/GenBank/DDBJ databases">
        <title>The whole genome sequence of the Acidipropionibacterium virtanenii sp. nov. type strain JS278.</title>
        <authorList>
            <person name="Laine P."/>
            <person name="Deptula P."/>
            <person name="Varmanen P."/>
            <person name="Auvinen P."/>
        </authorList>
    </citation>
    <scope>NUCLEOTIDE SEQUENCE [LARGE SCALE GENOMIC DNA]</scope>
    <source>
        <strain evidence="10 11">JS278</strain>
    </source>
</reference>
<feature type="compositionally biased region" description="Low complexity" evidence="9">
    <location>
        <begin position="172"/>
        <end position="185"/>
    </location>
</feature>
<evidence type="ECO:0000256" key="5">
    <source>
        <dbReference type="ARBA" id="ARBA00022618"/>
    </source>
</evidence>
<feature type="region of interest" description="Disordered" evidence="9">
    <location>
        <begin position="252"/>
        <end position="274"/>
    </location>
</feature>
<accession>A0A344UV88</accession>
<evidence type="ECO:0000256" key="7">
    <source>
        <dbReference type="ARBA" id="ARBA00023306"/>
    </source>
</evidence>
<dbReference type="Proteomes" id="UP000251995">
    <property type="component" value="Chromosome"/>
</dbReference>
<dbReference type="EMBL" id="CP025198">
    <property type="protein sequence ID" value="AXE39186.1"/>
    <property type="molecule type" value="Genomic_DNA"/>
</dbReference>
<dbReference type="Gene3D" id="6.10.250.660">
    <property type="match status" value="1"/>
</dbReference>
<evidence type="ECO:0000313" key="11">
    <source>
        <dbReference type="Proteomes" id="UP000251995"/>
    </source>
</evidence>
<evidence type="ECO:0000256" key="4">
    <source>
        <dbReference type="ARBA" id="ARBA00022490"/>
    </source>
</evidence>
<dbReference type="PANTHER" id="PTHR35794:SF2">
    <property type="entry name" value="CELL DIVISION PROTEIN DIVIVA"/>
    <property type="match status" value="1"/>
</dbReference>
<dbReference type="GO" id="GO:0051301">
    <property type="term" value="P:cell division"/>
    <property type="evidence" value="ECO:0007669"/>
    <property type="project" value="UniProtKB-KW"/>
</dbReference>
<evidence type="ECO:0000256" key="2">
    <source>
        <dbReference type="ARBA" id="ARBA00009008"/>
    </source>
</evidence>
<evidence type="ECO:0000313" key="10">
    <source>
        <dbReference type="EMBL" id="AXE39186.1"/>
    </source>
</evidence>
<dbReference type="RefSeq" id="WP_114045101.1">
    <property type="nucleotide sequence ID" value="NZ_CP025198.1"/>
</dbReference>
<evidence type="ECO:0000256" key="8">
    <source>
        <dbReference type="ARBA" id="ARBA00031737"/>
    </source>
</evidence>
<dbReference type="PANTHER" id="PTHR35794">
    <property type="entry name" value="CELL DIVISION PROTEIN DIVIVA"/>
    <property type="match status" value="1"/>
</dbReference>
<feature type="region of interest" description="Disordered" evidence="9">
    <location>
        <begin position="338"/>
        <end position="364"/>
    </location>
</feature>
<comment type="subcellular location">
    <subcellularLocation>
        <location evidence="1">Cytoplasm</location>
    </subcellularLocation>
</comment>
<keyword evidence="5" id="KW-0132">Cell division</keyword>
<keyword evidence="7" id="KW-0131">Cell cycle</keyword>
<dbReference type="AlphaFoldDB" id="A0A344UV88"/>